<evidence type="ECO:0000256" key="2">
    <source>
        <dbReference type="ARBA" id="ARBA00022692"/>
    </source>
</evidence>
<dbReference type="InterPro" id="IPR006029">
    <property type="entry name" value="Neurotrans-gated_channel_TM"/>
</dbReference>
<keyword evidence="3 5" id="KW-1133">Transmembrane helix</keyword>
<comment type="similarity">
    <text evidence="5">Belongs to the ligand-gated ion channel (TC 1.A.9) family.</text>
</comment>
<sequence>MRKDERNQALGTNVEVIQRWTDVYLKWDPTDYGGIEQIAVPYSSIWTPDIILLNSASTNYAERLLTTNAIVSSTGEVILLTDANFRSTCDVDVSYFPFDTQNCKLCFRSWSQDVAMNAEFTLESYEAEERLELDPCCPNPFSAVHYAIRIKRRASFFVVSYVFPMVIINFLALLVFLMPNESGEKVTLGISAMLTTIVFLMSIRDVLSHSENISLLGKYCCASLSLITIEVALSIFTLYLHHLKDIRVSHWIQNVCRLLAKLTCMKEPNFRTVCFSVHLIQWEVPACTFVTMHSQVMVGECENEKGAMGFADGIPVPSLFGGKNESSGPHAWEGPVELISNEPITERNFLLMVLAQ</sequence>
<dbReference type="CDD" id="cd18997">
    <property type="entry name" value="LGIC_ECD_nAChR"/>
    <property type="match status" value="1"/>
</dbReference>
<dbReference type="Proteomes" id="UP000677054">
    <property type="component" value="Unassembled WGS sequence"/>
</dbReference>
<evidence type="ECO:0000259" key="6">
    <source>
        <dbReference type="Pfam" id="PF02931"/>
    </source>
</evidence>
<dbReference type="EMBL" id="LR900651">
    <property type="protein sequence ID" value="CAD7246443.1"/>
    <property type="molecule type" value="Genomic_DNA"/>
</dbReference>
<keyword evidence="5" id="KW-0407">Ion channel</keyword>
<evidence type="ECO:0000259" key="7">
    <source>
        <dbReference type="Pfam" id="PF02932"/>
    </source>
</evidence>
<comment type="subcellular location">
    <subcellularLocation>
        <location evidence="1">Membrane</location>
        <topology evidence="1">Multi-pass membrane protein</topology>
    </subcellularLocation>
</comment>
<evidence type="ECO:0000256" key="3">
    <source>
        <dbReference type="ARBA" id="ARBA00022989"/>
    </source>
</evidence>
<proteinExistence type="inferred from homology"/>
<dbReference type="GO" id="GO:0004888">
    <property type="term" value="F:transmembrane signaling receptor activity"/>
    <property type="evidence" value="ECO:0007669"/>
    <property type="project" value="InterPro"/>
</dbReference>
<evidence type="ECO:0000313" key="8">
    <source>
        <dbReference type="EMBL" id="CAD7246443.1"/>
    </source>
</evidence>
<keyword evidence="4 5" id="KW-0472">Membrane</keyword>
<dbReference type="GO" id="GO:0005230">
    <property type="term" value="F:extracellular ligand-gated monoatomic ion channel activity"/>
    <property type="evidence" value="ECO:0007669"/>
    <property type="project" value="InterPro"/>
</dbReference>
<keyword evidence="9" id="KW-1185">Reference proteome</keyword>
<dbReference type="AlphaFoldDB" id="A0A7R8X9U2"/>
<feature type="transmembrane region" description="Helical" evidence="5">
    <location>
        <begin position="219"/>
        <end position="240"/>
    </location>
</feature>
<name>A0A7R8X9U2_9CRUS</name>
<dbReference type="PROSITE" id="PS00236">
    <property type="entry name" value="NEUROTR_ION_CHANNEL"/>
    <property type="match status" value="1"/>
</dbReference>
<dbReference type="InterPro" id="IPR006201">
    <property type="entry name" value="Neur_channel"/>
</dbReference>
<gene>
    <name evidence="8" type="ORF">DSTB1V02_LOCUS6293</name>
</gene>
<dbReference type="SUPFAM" id="SSF63712">
    <property type="entry name" value="Nicotinic receptor ligand binding domain-like"/>
    <property type="match status" value="1"/>
</dbReference>
<evidence type="ECO:0000313" key="9">
    <source>
        <dbReference type="Proteomes" id="UP000677054"/>
    </source>
</evidence>
<keyword evidence="5" id="KW-0406">Ion transport</keyword>
<dbReference type="CDD" id="cd19051">
    <property type="entry name" value="LGIC_TM_cation"/>
    <property type="match status" value="1"/>
</dbReference>
<feature type="domain" description="Neurotransmitter-gated ion-channel transmembrane" evidence="7">
    <location>
        <begin position="162"/>
        <end position="269"/>
    </location>
</feature>
<reference evidence="8" key="1">
    <citation type="submission" date="2020-11" db="EMBL/GenBank/DDBJ databases">
        <authorList>
            <person name="Tran Van P."/>
        </authorList>
    </citation>
    <scope>NUCLEOTIDE SEQUENCE</scope>
</reference>
<dbReference type="GO" id="GO:0016020">
    <property type="term" value="C:membrane"/>
    <property type="evidence" value="ECO:0007669"/>
    <property type="project" value="UniProtKB-SubCell"/>
</dbReference>
<evidence type="ECO:0000256" key="5">
    <source>
        <dbReference type="RuleBase" id="RU000687"/>
    </source>
</evidence>
<keyword evidence="5" id="KW-0813">Transport</keyword>
<feature type="domain" description="Neurotransmitter-gated ion-channel ligand-binding" evidence="6">
    <location>
        <begin position="4"/>
        <end position="114"/>
    </location>
</feature>
<protein>
    <submittedName>
        <fullName evidence="8">Uncharacterized protein</fullName>
    </submittedName>
</protein>
<dbReference type="InterPro" id="IPR038050">
    <property type="entry name" value="Neuro_actylchol_rec"/>
</dbReference>
<dbReference type="PANTHER" id="PTHR18945">
    <property type="entry name" value="NEUROTRANSMITTER GATED ION CHANNEL"/>
    <property type="match status" value="1"/>
</dbReference>
<organism evidence="8">
    <name type="scientific">Darwinula stevensoni</name>
    <dbReference type="NCBI Taxonomy" id="69355"/>
    <lineage>
        <taxon>Eukaryota</taxon>
        <taxon>Metazoa</taxon>
        <taxon>Ecdysozoa</taxon>
        <taxon>Arthropoda</taxon>
        <taxon>Crustacea</taxon>
        <taxon>Oligostraca</taxon>
        <taxon>Ostracoda</taxon>
        <taxon>Podocopa</taxon>
        <taxon>Podocopida</taxon>
        <taxon>Darwinulocopina</taxon>
        <taxon>Darwinuloidea</taxon>
        <taxon>Darwinulidae</taxon>
        <taxon>Darwinula</taxon>
    </lineage>
</organism>
<accession>A0A7R8X9U2</accession>
<dbReference type="EMBL" id="CAJPEV010001134">
    <property type="protein sequence ID" value="CAG0890933.1"/>
    <property type="molecule type" value="Genomic_DNA"/>
</dbReference>
<dbReference type="Pfam" id="PF02931">
    <property type="entry name" value="Neur_chan_LBD"/>
    <property type="match status" value="1"/>
</dbReference>
<dbReference type="Gene3D" id="2.70.170.10">
    <property type="entry name" value="Neurotransmitter-gated ion-channel ligand-binding domain"/>
    <property type="match status" value="1"/>
</dbReference>
<dbReference type="InterPro" id="IPR036719">
    <property type="entry name" value="Neuro-gated_channel_TM_sf"/>
</dbReference>
<feature type="transmembrane region" description="Helical" evidence="5">
    <location>
        <begin position="188"/>
        <end position="207"/>
    </location>
</feature>
<dbReference type="InterPro" id="IPR036734">
    <property type="entry name" value="Neur_chan_lig-bd_sf"/>
</dbReference>
<keyword evidence="2 5" id="KW-0812">Transmembrane</keyword>
<dbReference type="SUPFAM" id="SSF90112">
    <property type="entry name" value="Neurotransmitter-gated ion-channel transmembrane pore"/>
    <property type="match status" value="1"/>
</dbReference>
<dbReference type="OrthoDB" id="6380532at2759"/>
<evidence type="ECO:0000256" key="4">
    <source>
        <dbReference type="ARBA" id="ARBA00023136"/>
    </source>
</evidence>
<feature type="transmembrane region" description="Helical" evidence="5">
    <location>
        <begin position="156"/>
        <end position="176"/>
    </location>
</feature>
<dbReference type="InterPro" id="IPR006202">
    <property type="entry name" value="Neur_chan_lig-bd"/>
</dbReference>
<dbReference type="InterPro" id="IPR018000">
    <property type="entry name" value="Neurotransmitter_ion_chnl_CS"/>
</dbReference>
<dbReference type="Pfam" id="PF02932">
    <property type="entry name" value="Neur_chan_memb"/>
    <property type="match status" value="1"/>
</dbReference>
<comment type="caution">
    <text evidence="5">Lacks conserved residue(s) required for the propagation of feature annotation.</text>
</comment>
<dbReference type="Gene3D" id="1.20.58.390">
    <property type="entry name" value="Neurotransmitter-gated ion-channel transmembrane domain"/>
    <property type="match status" value="1"/>
</dbReference>
<dbReference type="PRINTS" id="PR00252">
    <property type="entry name" value="NRIONCHANNEL"/>
</dbReference>
<evidence type="ECO:0000256" key="1">
    <source>
        <dbReference type="ARBA" id="ARBA00004141"/>
    </source>
</evidence>